<name>A0A0R3UJ71_MESCO</name>
<dbReference type="AlphaFoldDB" id="A0A0R3UJ71"/>
<dbReference type="STRING" id="53468.A0A0R3UJ71"/>
<dbReference type="Proteomes" id="UP000267029">
    <property type="component" value="Unassembled WGS sequence"/>
</dbReference>
<dbReference type="GO" id="GO:0016020">
    <property type="term" value="C:membrane"/>
    <property type="evidence" value="ECO:0007669"/>
    <property type="project" value="InterPro"/>
</dbReference>
<evidence type="ECO:0000313" key="2">
    <source>
        <dbReference type="EMBL" id="VDD81530.1"/>
    </source>
</evidence>
<proteinExistence type="predicted"/>
<feature type="domain" description="MAM" evidence="1">
    <location>
        <begin position="330"/>
        <end position="359"/>
    </location>
</feature>
<evidence type="ECO:0000259" key="1">
    <source>
        <dbReference type="PROSITE" id="PS50060"/>
    </source>
</evidence>
<gene>
    <name evidence="2" type="ORF">MCOS_LOCUS7533</name>
</gene>
<reference evidence="2 3" key="1">
    <citation type="submission" date="2018-10" db="EMBL/GenBank/DDBJ databases">
        <authorList>
            <consortium name="Pathogen Informatics"/>
        </authorList>
    </citation>
    <scope>NUCLEOTIDE SEQUENCE [LARGE SCALE GENOMIC DNA]</scope>
</reference>
<dbReference type="EMBL" id="UXSR01005377">
    <property type="protein sequence ID" value="VDD81530.1"/>
    <property type="molecule type" value="Genomic_DNA"/>
</dbReference>
<protein>
    <recommendedName>
        <fullName evidence="1">MAM domain-containing protein</fullName>
    </recommendedName>
</protein>
<sequence>MCGWTNDQANWHTRWFLVSSRQPSLPDAHWPTLCLSTKAPQPVDQGASWFADDVKITNSKAPQTPIQARVWSPNVPSSLGLRCLSLTYFIHLGRRVGPFANRTSWQSRNLDNCRVDIPASESPYLFDKQQKLDVTRGAGNAIQNGEHEIERAEQFFSLFPSFSLEPASPLAVCHFNDGETCDWSNEGAIWQHQWGIERASLCLNARTPRSPKKVSSWLPSLPVGQRKPEKDISVRFASPPINAAFGLKCIAFVYSIDPGRGKLPKPIGSPITLALLQRQEGIVGKSVIRTVKIKVAQSLVSLQLPHYQVSGLFLSFSALNLLVAPPKPIAVCTFDDGEFCGWKNDANTQNSEWTWEQSALCLSTKARQTGKKGSFWIPSLRSSEKRTSSNVDINARLWSPSVPEPPSMMHIWTFENTFGGWKPDANNWRQDWQITRLESHHTSAVCLTGVPVQVEEELPWFSSKTVKRTHDPAHGRIWSPLIPASAGMRCLTLLYQMDKSANLSLLQRQEGNSENVVGLVSSFSSSLIRAVLNDFWWLGTRQAVGVNFGIESPPEPFHVWTFNENSGRWVNDAANWHQKWQLTDGAVCLKNVPIELDEGTGDMPWLSLNSEKDAAPVKGAKIRFWSPPIPAAVGMRCVSMAYLVDLDSGDLVDYGLSILQHQEK</sequence>
<evidence type="ECO:0000313" key="3">
    <source>
        <dbReference type="Proteomes" id="UP000267029"/>
    </source>
</evidence>
<dbReference type="InterPro" id="IPR000998">
    <property type="entry name" value="MAM_dom"/>
</dbReference>
<dbReference type="OrthoDB" id="6281889at2759"/>
<keyword evidence="3" id="KW-1185">Reference proteome</keyword>
<organism evidence="2 3">
    <name type="scientific">Mesocestoides corti</name>
    <name type="common">Flatworm</name>
    <dbReference type="NCBI Taxonomy" id="53468"/>
    <lineage>
        <taxon>Eukaryota</taxon>
        <taxon>Metazoa</taxon>
        <taxon>Spiralia</taxon>
        <taxon>Lophotrochozoa</taxon>
        <taxon>Platyhelminthes</taxon>
        <taxon>Cestoda</taxon>
        <taxon>Eucestoda</taxon>
        <taxon>Cyclophyllidea</taxon>
        <taxon>Mesocestoididae</taxon>
        <taxon>Mesocestoides</taxon>
    </lineage>
</organism>
<accession>A0A0R3UJ71</accession>
<dbReference type="PROSITE" id="PS50060">
    <property type="entry name" value="MAM_2"/>
    <property type="match status" value="1"/>
</dbReference>